<reference evidence="2 3" key="1">
    <citation type="submission" date="2022-06" db="EMBL/GenBank/DDBJ databases">
        <title>Genomic Encyclopedia of Archaeal and Bacterial Type Strains, Phase II (KMG-II): from individual species to whole genera.</title>
        <authorList>
            <person name="Goeker M."/>
        </authorList>
    </citation>
    <scope>NUCLEOTIDE SEQUENCE [LARGE SCALE GENOMIC DNA]</scope>
    <source>
        <strain evidence="2 3">DSM 40477</strain>
    </source>
</reference>
<gene>
    <name evidence="2" type="ORF">LX15_004844</name>
</gene>
<evidence type="ECO:0000313" key="3">
    <source>
        <dbReference type="Proteomes" id="UP001205311"/>
    </source>
</evidence>
<evidence type="ECO:0000256" key="1">
    <source>
        <dbReference type="SAM" id="MobiDB-lite"/>
    </source>
</evidence>
<proteinExistence type="predicted"/>
<protein>
    <submittedName>
        <fullName evidence="2">Uncharacterized protein</fullName>
    </submittedName>
</protein>
<sequence>MRGGRHDGGRHRLGDPGLVHCTAHPEVAAALARRRGSWWSVLRTPAQHSLTGRRSRPQQPAPRWLPAQAA</sequence>
<evidence type="ECO:0000313" key="2">
    <source>
        <dbReference type="EMBL" id="MCP2261124.1"/>
    </source>
</evidence>
<dbReference type="Proteomes" id="UP001205311">
    <property type="component" value="Unassembled WGS sequence"/>
</dbReference>
<feature type="region of interest" description="Disordered" evidence="1">
    <location>
        <begin position="45"/>
        <end position="70"/>
    </location>
</feature>
<dbReference type="EMBL" id="JAMTCP010000036">
    <property type="protein sequence ID" value="MCP2261124.1"/>
    <property type="molecule type" value="Genomic_DNA"/>
</dbReference>
<dbReference type="RefSeq" id="WP_253671961.1">
    <property type="nucleotide sequence ID" value="NZ_JAMTCP010000036.1"/>
</dbReference>
<organism evidence="2 3">
    <name type="scientific">Streptoalloteichus tenebrarius (strain ATCC 17920 / DSM 40477 / JCM 4838 / CBS 697.72 / NBRC 16177 / NCIMB 11028 / NRRL B-12390 / A12253. 1 / ISP 5477)</name>
    <name type="common">Streptomyces tenebrarius</name>
    <dbReference type="NCBI Taxonomy" id="1933"/>
    <lineage>
        <taxon>Bacteria</taxon>
        <taxon>Bacillati</taxon>
        <taxon>Actinomycetota</taxon>
        <taxon>Actinomycetes</taxon>
        <taxon>Pseudonocardiales</taxon>
        <taxon>Pseudonocardiaceae</taxon>
        <taxon>Streptoalloteichus</taxon>
    </lineage>
</organism>
<accession>A0ABT1I037</accession>
<keyword evidence="3" id="KW-1185">Reference proteome</keyword>
<name>A0ABT1I037_STRSD</name>
<comment type="caution">
    <text evidence="2">The sequence shown here is derived from an EMBL/GenBank/DDBJ whole genome shotgun (WGS) entry which is preliminary data.</text>
</comment>